<dbReference type="STRING" id="407821.A0A087UH00"/>
<dbReference type="InterPro" id="IPR048960">
    <property type="entry name" value="POLQ-like_helical"/>
</dbReference>
<reference evidence="2 3" key="1">
    <citation type="submission" date="2013-11" db="EMBL/GenBank/DDBJ databases">
        <title>Genome sequencing of Stegodyphus mimosarum.</title>
        <authorList>
            <person name="Bechsgaard J."/>
        </authorList>
    </citation>
    <scope>NUCLEOTIDE SEQUENCE [LARGE SCALE GENOMIC DNA]</scope>
</reference>
<evidence type="ECO:0000313" key="3">
    <source>
        <dbReference type="Proteomes" id="UP000054359"/>
    </source>
</evidence>
<accession>A0A087UH00</accession>
<gene>
    <name evidence="2" type="ORF">X975_03733</name>
</gene>
<keyword evidence="3" id="KW-1185">Reference proteome</keyword>
<dbReference type="AlphaFoldDB" id="A0A087UH00"/>
<dbReference type="EMBL" id="KK119750">
    <property type="protein sequence ID" value="KFM76639.1"/>
    <property type="molecule type" value="Genomic_DNA"/>
</dbReference>
<evidence type="ECO:0000313" key="2">
    <source>
        <dbReference type="EMBL" id="KFM76639.1"/>
    </source>
</evidence>
<dbReference type="OrthoDB" id="2320933at2759"/>
<feature type="non-terminal residue" evidence="2">
    <location>
        <position position="1"/>
    </location>
</feature>
<sequence>FIFKQEETANDTNIIGYKPSQLGLAVLASGFSPDDALRVMRELQLARRCFVLENDLHILYE</sequence>
<organism evidence="2 3">
    <name type="scientific">Stegodyphus mimosarum</name>
    <name type="common">African social velvet spider</name>
    <dbReference type="NCBI Taxonomy" id="407821"/>
    <lineage>
        <taxon>Eukaryota</taxon>
        <taxon>Metazoa</taxon>
        <taxon>Ecdysozoa</taxon>
        <taxon>Arthropoda</taxon>
        <taxon>Chelicerata</taxon>
        <taxon>Arachnida</taxon>
        <taxon>Araneae</taxon>
        <taxon>Araneomorphae</taxon>
        <taxon>Entelegynae</taxon>
        <taxon>Eresoidea</taxon>
        <taxon>Eresidae</taxon>
        <taxon>Stegodyphus</taxon>
    </lineage>
</organism>
<protein>
    <submittedName>
        <fullName evidence="2">DNA polymerase theta</fullName>
    </submittedName>
</protein>
<evidence type="ECO:0000259" key="1">
    <source>
        <dbReference type="Pfam" id="PF21099"/>
    </source>
</evidence>
<name>A0A087UH00_STEMI</name>
<dbReference type="Pfam" id="PF21099">
    <property type="entry name" value="POLQ_helical"/>
    <property type="match status" value="1"/>
</dbReference>
<feature type="domain" description="POLQ-like helical" evidence="1">
    <location>
        <begin position="33"/>
        <end position="60"/>
    </location>
</feature>
<feature type="non-terminal residue" evidence="2">
    <location>
        <position position="61"/>
    </location>
</feature>
<dbReference type="Proteomes" id="UP000054359">
    <property type="component" value="Unassembled WGS sequence"/>
</dbReference>
<proteinExistence type="predicted"/>